<reference evidence="1 2" key="1">
    <citation type="journal article" date="2020" name="Front. Microbiol.">
        <title>Phenotypic and Genetic Characterization of the Cheese Ripening Yeast Geotrichum candidum.</title>
        <authorList>
            <person name="Perkins V."/>
            <person name="Vignola S."/>
            <person name="Lessard M.H."/>
            <person name="Plante P.L."/>
            <person name="Corbeil J."/>
            <person name="Dugat-Bony E."/>
            <person name="Frenette M."/>
            <person name="Labrie S."/>
        </authorList>
    </citation>
    <scope>NUCLEOTIDE SEQUENCE [LARGE SCALE GENOMIC DNA]</scope>
    <source>
        <strain evidence="1 2">LMA-1147</strain>
    </source>
</reference>
<name>A0ACB6V2V1_9ASCO</name>
<protein>
    <submittedName>
        <fullName evidence="1">Uncharacterized protein</fullName>
    </submittedName>
</protein>
<dbReference type="Proteomes" id="UP000744676">
    <property type="component" value="Unassembled WGS sequence"/>
</dbReference>
<organism evidence="1 2">
    <name type="scientific">Geotrichum galactomycetum</name>
    <dbReference type="NCBI Taxonomy" id="27317"/>
    <lineage>
        <taxon>Eukaryota</taxon>
        <taxon>Fungi</taxon>
        <taxon>Dikarya</taxon>
        <taxon>Ascomycota</taxon>
        <taxon>Saccharomycotina</taxon>
        <taxon>Dipodascomycetes</taxon>
        <taxon>Dipodascales</taxon>
        <taxon>Dipodascaceae</taxon>
        <taxon>Geotrichum</taxon>
    </lineage>
</organism>
<sequence>MSHNIIINSIDDTSIGPTRSLWLGNIPASTTSFALNAIFSSYGTVESARVLPHKNCGFVNFVSIDSAIQAKSVLNGKELFTGNGPCRVGFAKVVDSSEFENEQSFSGIDIVDSRPSDDNANTEYTKEPSPIVMAQNLHSEPQPGSIEYSVTDKDISGEAATIDANKSLEEIAADMGPIVSALGATDAEKDYILHSINRALEFKDFESDISPVPEPRPDRVYDAPTLREVRKKIDGGLCSQSDIEEIALDILDEIAELSSDYVGNTVVQKLFDACSEPIKDMMLKQIAPYLAQISIHKNGTWAAQKIIGVAGTKRQVDMIAKALHPYTVHLFLDQFGNYAIQCCLQFEGPWNDFIFETMLSRFWDIAQGRYGARAMRACLESHHVSREQQRMLAAAITMHAVQLATNANGALLLTWYLDTYTAANRHSILAPKLIPNLVQLCTHKLACLTVLKVINYKTEPSAREEIFNALFNPGEEHPSRVLEQILNHSHGPTFIYKIISTPFLEGAELQNAVSKIRTVLIAIKALPAQGYKRLMDEVGLATRNAPGQAGGNSQQSNLHRNNSTNSRMYQQQPQLRSQLTPQRTHSTGSNYYQSSQLHVSQMEGRYGRNNGNNNLGSYMSNKRGGNGSGNNGGYYNGGSGNDGIMNPQMYKPNPGYDQFGQLNAYPPMGPGGQYDYAFQQQMEQLNLGRASPNKFMDPQGIPQQSYHMPPPMQQWPLQQQQQQYYDPSQKSPGQGYIQTQQQYYEKR</sequence>
<comment type="caution">
    <text evidence="1">The sequence shown here is derived from an EMBL/GenBank/DDBJ whole genome shotgun (WGS) entry which is preliminary data.</text>
</comment>
<gene>
    <name evidence="1" type="ORF">D0Z00_002871</name>
</gene>
<dbReference type="EMBL" id="QVQA01000099">
    <property type="protein sequence ID" value="KAF5096126.1"/>
    <property type="molecule type" value="Genomic_DNA"/>
</dbReference>
<keyword evidence="2" id="KW-1185">Reference proteome</keyword>
<accession>A0ACB6V2V1</accession>
<evidence type="ECO:0000313" key="1">
    <source>
        <dbReference type="EMBL" id="KAF5096126.1"/>
    </source>
</evidence>
<evidence type="ECO:0000313" key="2">
    <source>
        <dbReference type="Proteomes" id="UP000744676"/>
    </source>
</evidence>
<proteinExistence type="predicted"/>